<evidence type="ECO:0000259" key="3">
    <source>
        <dbReference type="Pfam" id="PF01408"/>
    </source>
</evidence>
<dbReference type="EMBL" id="CAFBQA010000008">
    <property type="protein sequence ID" value="CAB5035336.1"/>
    <property type="molecule type" value="Genomic_DNA"/>
</dbReference>
<dbReference type="EMBL" id="CAFBMD010000006">
    <property type="protein sequence ID" value="CAB4888987.1"/>
    <property type="molecule type" value="Genomic_DNA"/>
</dbReference>
<reference evidence="5" key="1">
    <citation type="submission" date="2020-05" db="EMBL/GenBank/DDBJ databases">
        <authorList>
            <person name="Chiriac C."/>
            <person name="Salcher M."/>
            <person name="Ghai R."/>
            <person name="Kavagutti S V."/>
        </authorList>
    </citation>
    <scope>NUCLEOTIDE SEQUENCE</scope>
</reference>
<dbReference type="GO" id="GO:0000166">
    <property type="term" value="F:nucleotide binding"/>
    <property type="evidence" value="ECO:0007669"/>
    <property type="project" value="InterPro"/>
</dbReference>
<evidence type="ECO:0000313" key="6">
    <source>
        <dbReference type="EMBL" id="CAB4888987.1"/>
    </source>
</evidence>
<dbReference type="InterPro" id="IPR055170">
    <property type="entry name" value="GFO_IDH_MocA-like_dom"/>
</dbReference>
<feature type="domain" description="Gfo/Idh/MocA-like oxidoreductase N-terminal" evidence="3">
    <location>
        <begin position="2"/>
        <end position="114"/>
    </location>
</feature>
<feature type="domain" description="GFO/IDH/MocA-like oxidoreductase" evidence="4">
    <location>
        <begin position="126"/>
        <end position="244"/>
    </location>
</feature>
<evidence type="ECO:0000313" key="7">
    <source>
        <dbReference type="EMBL" id="CAB5035336.1"/>
    </source>
</evidence>
<comment type="similarity">
    <text evidence="1">Belongs to the Gfo/Idh/MocA family.</text>
</comment>
<dbReference type="PANTHER" id="PTHR22604:SF105">
    <property type="entry name" value="TRANS-1,2-DIHYDROBENZENE-1,2-DIOL DEHYDROGENASE"/>
    <property type="match status" value="1"/>
</dbReference>
<gene>
    <name evidence="5" type="ORF">UFOPK2593_00763</name>
    <name evidence="6" type="ORF">UFOPK3492_00175</name>
    <name evidence="7" type="ORF">UFOPK4234_00279</name>
</gene>
<evidence type="ECO:0000259" key="4">
    <source>
        <dbReference type="Pfam" id="PF22725"/>
    </source>
</evidence>
<proteinExistence type="inferred from homology"/>
<dbReference type="Gene3D" id="3.40.50.720">
    <property type="entry name" value="NAD(P)-binding Rossmann-like Domain"/>
    <property type="match status" value="1"/>
</dbReference>
<evidence type="ECO:0000256" key="1">
    <source>
        <dbReference type="ARBA" id="ARBA00010928"/>
    </source>
</evidence>
<dbReference type="InterPro" id="IPR000683">
    <property type="entry name" value="Gfo/Idh/MocA-like_OxRdtase_N"/>
</dbReference>
<dbReference type="Gene3D" id="3.30.360.10">
    <property type="entry name" value="Dihydrodipicolinate Reductase, domain 2"/>
    <property type="match status" value="1"/>
</dbReference>
<dbReference type="AlphaFoldDB" id="A0A6J6PVQ0"/>
<dbReference type="EMBL" id="CAEZXW010000039">
    <property type="protein sequence ID" value="CAB4703630.1"/>
    <property type="molecule type" value="Genomic_DNA"/>
</dbReference>
<protein>
    <submittedName>
        <fullName evidence="5">Unannotated protein</fullName>
    </submittedName>
</protein>
<sequence>MINWGFLGAGWVATKGLAPAIHEAGNARLHGVASRERSRAVALAPEKIYDRYEDLLADSEIDAVYINLANHQHCEWTIAALAAGKHVLCEKPLALNYEQGQKMAEAAAKYDRVLVEAVWSRWHPRFARIVELVNGGDIGALNQIVSSFCFPAQFENNYRLKVEMGGGSLLDVGIYQAHLWRALIHGEPDFIIESLTQNIGGTGVDLTTQLVGRLGNNIEISALSSFEMPEMQKLVISGELATIECPEDDAFTSWNAPSLLLIGDHLEEFAPVDPYRLMFENFSAFILGESAWIPAIDQSLYVAKILDQMRAFDK</sequence>
<dbReference type="InterPro" id="IPR036291">
    <property type="entry name" value="NAD(P)-bd_dom_sf"/>
</dbReference>
<dbReference type="GO" id="GO:0016491">
    <property type="term" value="F:oxidoreductase activity"/>
    <property type="evidence" value="ECO:0007669"/>
    <property type="project" value="UniProtKB-KW"/>
</dbReference>
<evidence type="ECO:0000313" key="5">
    <source>
        <dbReference type="EMBL" id="CAB4703630.1"/>
    </source>
</evidence>
<accession>A0A6J6PVQ0</accession>
<dbReference type="SUPFAM" id="SSF51735">
    <property type="entry name" value="NAD(P)-binding Rossmann-fold domains"/>
    <property type="match status" value="1"/>
</dbReference>
<dbReference type="Pfam" id="PF01408">
    <property type="entry name" value="GFO_IDH_MocA"/>
    <property type="match status" value="1"/>
</dbReference>
<organism evidence="5">
    <name type="scientific">freshwater metagenome</name>
    <dbReference type="NCBI Taxonomy" id="449393"/>
    <lineage>
        <taxon>unclassified sequences</taxon>
        <taxon>metagenomes</taxon>
        <taxon>ecological metagenomes</taxon>
    </lineage>
</organism>
<evidence type="ECO:0000256" key="2">
    <source>
        <dbReference type="ARBA" id="ARBA00023002"/>
    </source>
</evidence>
<dbReference type="Pfam" id="PF22725">
    <property type="entry name" value="GFO_IDH_MocA_C3"/>
    <property type="match status" value="1"/>
</dbReference>
<keyword evidence="2" id="KW-0560">Oxidoreductase</keyword>
<name>A0A6J6PVQ0_9ZZZZ</name>
<dbReference type="PANTHER" id="PTHR22604">
    <property type="entry name" value="OXIDOREDUCTASES"/>
    <property type="match status" value="1"/>
</dbReference>
<dbReference type="SUPFAM" id="SSF55347">
    <property type="entry name" value="Glyceraldehyde-3-phosphate dehydrogenase-like, C-terminal domain"/>
    <property type="match status" value="1"/>
</dbReference>
<dbReference type="InterPro" id="IPR050984">
    <property type="entry name" value="Gfo/Idh/MocA_domain"/>
</dbReference>